<protein>
    <submittedName>
        <fullName evidence="2">Uncharacterized protein</fullName>
    </submittedName>
</protein>
<evidence type="ECO:0000256" key="1">
    <source>
        <dbReference type="SAM" id="MobiDB-lite"/>
    </source>
</evidence>
<dbReference type="EMBL" id="AP028212">
    <property type="protein sequence ID" value="BEI87547.1"/>
    <property type="molecule type" value="Genomic_DNA"/>
</dbReference>
<accession>A0AA48L0G9</accession>
<sequence>MVKEPTEFQQRRLQRRLEDLEVETSTVFDPSDRAGHLCQHFGICATCSSSSTLAIHLRLSPAPRCRGVADSGELYDETSYRLGAAEGVAMALSISPRFVCREEERYINSTSHQHDEEAALEALRAAISGSADNEAVVEASPSTHAAESAAAVEAAAAALAGPTLVSAGQVQSQSLEKAVAQMQQLSAANLQLIDSMNAPAMLQGLLGSFKLLADSNRRQAELVKNVIDSIQGRGPPTIDPQLAISYVPRSEYDSLKARYDALFTTNSIATAVGGPGTARRARMTPKNPPTLGHPDGDEDRTRDTSGTPFGDDEKRARKRRSMKLEHLVHKMANRRLGVEYTVSSFEVKGSKELPMPGTIAPEADTSLNGVDEFRPDFRADVGGAAVRPFLDAVTADVKDAWGEGYAVDEPEVDNDQIVKAVTTYWTRLSKRYDEQLSRERGEVHKDELTRRKQNQYRRQQSLVARRAAAFDTSPLNLCKFRALYRTLLTIDFAAMTNERPDPKREYTTDEWYAYRKKSGPRGTDAHEVVDQFWLSAQVRALLVALDAYAYDQNSKVRRKGRPKQPAPTFHLPPELWDRSLLPVLRKKQADGMPQPTGNGIVLFKFHVDEKVLEQYPDWAAGLYDTPPVPDEDRLLPSLSDVMNANAFYHLKPRIKQLRSESVVLHMTPEEVQATLADPSLEETQAAVAAATLEDDFTALAPGYDWSTGRGLESVIAMAAGFQPIQQPILPLNLDLPGTQHGPSPGSSVRARKQAKRMMSEVPGGAATPVPKRQKTEGVGEVEGEAEVEVDIELNGDTSFLDAL</sequence>
<dbReference type="RefSeq" id="XP_060452813.1">
    <property type="nucleotide sequence ID" value="XM_060598400.1"/>
</dbReference>
<proteinExistence type="predicted"/>
<dbReference type="KEGG" id="ccac:CcaHIS019_0102650"/>
<keyword evidence="3" id="KW-1185">Reference proteome</keyword>
<feature type="region of interest" description="Disordered" evidence="1">
    <location>
        <begin position="735"/>
        <end position="787"/>
    </location>
</feature>
<evidence type="ECO:0000313" key="2">
    <source>
        <dbReference type="EMBL" id="BEI87547.1"/>
    </source>
</evidence>
<dbReference type="GeneID" id="85491418"/>
<dbReference type="Proteomes" id="UP001233271">
    <property type="component" value="Chromosome 1"/>
</dbReference>
<feature type="region of interest" description="Disordered" evidence="1">
    <location>
        <begin position="273"/>
        <end position="320"/>
    </location>
</feature>
<evidence type="ECO:0000313" key="3">
    <source>
        <dbReference type="Proteomes" id="UP001233271"/>
    </source>
</evidence>
<dbReference type="AlphaFoldDB" id="A0AA48L0G9"/>
<name>A0AA48L0G9_9TREE</name>
<gene>
    <name evidence="2" type="ORF">CcaverHIS019_0102650</name>
</gene>
<organism evidence="2 3">
    <name type="scientific">Cutaneotrichosporon cavernicola</name>
    <dbReference type="NCBI Taxonomy" id="279322"/>
    <lineage>
        <taxon>Eukaryota</taxon>
        <taxon>Fungi</taxon>
        <taxon>Dikarya</taxon>
        <taxon>Basidiomycota</taxon>
        <taxon>Agaricomycotina</taxon>
        <taxon>Tremellomycetes</taxon>
        <taxon>Trichosporonales</taxon>
        <taxon>Trichosporonaceae</taxon>
        <taxon>Cutaneotrichosporon</taxon>
    </lineage>
</organism>
<reference evidence="2" key="1">
    <citation type="journal article" date="2023" name="BMC Genomics">
        <title>Chromosome-level genome assemblies of Cutaneotrichosporon spp. (Trichosporonales, Basidiomycota) reveal imbalanced evolution between nucleotide sequences and chromosome synteny.</title>
        <authorList>
            <person name="Kobayashi Y."/>
            <person name="Kayamori A."/>
            <person name="Aoki K."/>
            <person name="Shiwa Y."/>
            <person name="Matsutani M."/>
            <person name="Fujita N."/>
            <person name="Sugita T."/>
            <person name="Iwasaki W."/>
            <person name="Tanaka N."/>
            <person name="Takashima M."/>
        </authorList>
    </citation>
    <scope>NUCLEOTIDE SEQUENCE</scope>
    <source>
        <strain evidence="2">HIS019</strain>
    </source>
</reference>